<evidence type="ECO:0000313" key="3">
    <source>
        <dbReference type="Proteomes" id="UP000735302"/>
    </source>
</evidence>
<gene>
    <name evidence="2" type="ORF">PoB_001849700</name>
</gene>
<feature type="compositionally biased region" description="Basic and acidic residues" evidence="1">
    <location>
        <begin position="55"/>
        <end position="70"/>
    </location>
</feature>
<dbReference type="Proteomes" id="UP000735302">
    <property type="component" value="Unassembled WGS sequence"/>
</dbReference>
<dbReference type="EMBL" id="BLXT01002201">
    <property type="protein sequence ID" value="GFN91991.1"/>
    <property type="molecule type" value="Genomic_DNA"/>
</dbReference>
<comment type="caution">
    <text evidence="2">The sequence shown here is derived from an EMBL/GenBank/DDBJ whole genome shotgun (WGS) entry which is preliminary data.</text>
</comment>
<proteinExistence type="predicted"/>
<keyword evidence="3" id="KW-1185">Reference proteome</keyword>
<sequence>MRSRKRGSGWRRKKRFRESQGGRGEVGDMADNDRLSSNALLMISMSPPPGQGTVDGDRNSDRKVPADLRADSLAILPPTPQMRRRRRRGGGGGGAIQHVSVQHTRLFTLLPVLRLHSHAR</sequence>
<feature type="region of interest" description="Disordered" evidence="1">
    <location>
        <begin position="1"/>
        <end position="97"/>
    </location>
</feature>
<accession>A0AAV3ZBX0</accession>
<organism evidence="2 3">
    <name type="scientific">Plakobranchus ocellatus</name>
    <dbReference type="NCBI Taxonomy" id="259542"/>
    <lineage>
        <taxon>Eukaryota</taxon>
        <taxon>Metazoa</taxon>
        <taxon>Spiralia</taxon>
        <taxon>Lophotrochozoa</taxon>
        <taxon>Mollusca</taxon>
        <taxon>Gastropoda</taxon>
        <taxon>Heterobranchia</taxon>
        <taxon>Euthyneura</taxon>
        <taxon>Panpulmonata</taxon>
        <taxon>Sacoglossa</taxon>
        <taxon>Placobranchoidea</taxon>
        <taxon>Plakobranchidae</taxon>
        <taxon>Plakobranchus</taxon>
    </lineage>
</organism>
<feature type="compositionally biased region" description="Basic residues" evidence="1">
    <location>
        <begin position="1"/>
        <end position="16"/>
    </location>
</feature>
<dbReference type="AlphaFoldDB" id="A0AAV3ZBX0"/>
<name>A0AAV3ZBX0_9GAST</name>
<reference evidence="2 3" key="1">
    <citation type="journal article" date="2021" name="Elife">
        <title>Chloroplast acquisition without the gene transfer in kleptoplastic sea slugs, Plakobranchus ocellatus.</title>
        <authorList>
            <person name="Maeda T."/>
            <person name="Takahashi S."/>
            <person name="Yoshida T."/>
            <person name="Shimamura S."/>
            <person name="Takaki Y."/>
            <person name="Nagai Y."/>
            <person name="Toyoda A."/>
            <person name="Suzuki Y."/>
            <person name="Arimoto A."/>
            <person name="Ishii H."/>
            <person name="Satoh N."/>
            <person name="Nishiyama T."/>
            <person name="Hasebe M."/>
            <person name="Maruyama T."/>
            <person name="Minagawa J."/>
            <person name="Obokata J."/>
            <person name="Shigenobu S."/>
        </authorList>
    </citation>
    <scope>NUCLEOTIDE SEQUENCE [LARGE SCALE GENOMIC DNA]</scope>
</reference>
<protein>
    <submittedName>
        <fullName evidence="2">Uncharacterized protein</fullName>
    </submittedName>
</protein>
<evidence type="ECO:0000256" key="1">
    <source>
        <dbReference type="SAM" id="MobiDB-lite"/>
    </source>
</evidence>
<evidence type="ECO:0000313" key="2">
    <source>
        <dbReference type="EMBL" id="GFN91991.1"/>
    </source>
</evidence>